<reference evidence="4" key="1">
    <citation type="submission" date="2016-11" db="EMBL/GenBank/DDBJ databases">
        <authorList>
            <person name="Varghese N."/>
            <person name="Submissions S."/>
        </authorList>
    </citation>
    <scope>NUCLEOTIDE SEQUENCE [LARGE SCALE GENOMIC DNA]</scope>
    <source>
        <strain evidence="4">DSM 21264</strain>
    </source>
</reference>
<dbReference type="InterPro" id="IPR003495">
    <property type="entry name" value="CobW/HypB/UreG_nucleotide-bd"/>
</dbReference>
<dbReference type="Gene3D" id="3.40.50.300">
    <property type="entry name" value="P-loop containing nucleotide triphosphate hydrolases"/>
    <property type="match status" value="1"/>
</dbReference>
<dbReference type="PANTHER" id="PTHR13748:SF46">
    <property type="entry name" value="ZINC CHAPERONE YEIR"/>
    <property type="match status" value="1"/>
</dbReference>
<proteinExistence type="predicted"/>
<dbReference type="GO" id="GO:0005737">
    <property type="term" value="C:cytoplasm"/>
    <property type="evidence" value="ECO:0007669"/>
    <property type="project" value="TreeGrafter"/>
</dbReference>
<dbReference type="CDD" id="cd03112">
    <property type="entry name" value="CobW-like"/>
    <property type="match status" value="1"/>
</dbReference>
<dbReference type="SUPFAM" id="SSF52540">
    <property type="entry name" value="P-loop containing nucleoside triphosphate hydrolases"/>
    <property type="match status" value="1"/>
</dbReference>
<protein>
    <submittedName>
        <fullName evidence="3">GTPase, G3E family</fullName>
    </submittedName>
</protein>
<accession>A0A1M5FCZ1</accession>
<feature type="domain" description="CobW/HypB/UreG nucleotide-binding" evidence="2">
    <location>
        <begin position="6"/>
        <end position="179"/>
    </location>
</feature>
<dbReference type="Pfam" id="PF02492">
    <property type="entry name" value="cobW"/>
    <property type="match status" value="1"/>
</dbReference>
<evidence type="ECO:0000313" key="4">
    <source>
        <dbReference type="Proteomes" id="UP000184159"/>
    </source>
</evidence>
<keyword evidence="4" id="KW-1185">Reference proteome</keyword>
<evidence type="ECO:0000259" key="2">
    <source>
        <dbReference type="Pfam" id="PF02492"/>
    </source>
</evidence>
<evidence type="ECO:0000256" key="1">
    <source>
        <dbReference type="SAM" id="MobiDB-lite"/>
    </source>
</evidence>
<dbReference type="Proteomes" id="UP000184159">
    <property type="component" value="Unassembled WGS sequence"/>
</dbReference>
<name>A0A1M5FCZ1_VIBGA</name>
<dbReference type="InterPro" id="IPR027417">
    <property type="entry name" value="P-loop_NTPase"/>
</dbReference>
<feature type="region of interest" description="Disordered" evidence="1">
    <location>
        <begin position="198"/>
        <end position="217"/>
    </location>
</feature>
<sequence>MTQRIPANVITGFLGTGKTTAILNLLKNKPADQNWAVLVNEFGEIGIDGTLLSQQNALVKEVPGGCMCCTAGVPMSVGITALLRQKPDRLLIEPTGLGHPREIVSTLTSAQYQPYLDIKATIALVDPRNLSNRKYTTHQNFNDQLACADVIIGNKVDQCHASDIDTFNNWLTNQQPAKIFHKLTRFGDIPLEVLDLPRREDPQPVSPQSHHEHQHGHAEPIFQLAPGESYLRKENQGDGYYSCGWVFGAEIHFPFDALFSLFSELTAERIKAVINTDRGCYAFNVNHHVVSVHEISLDGFESKIEVIDSQLMPWDELEQILLELGYLTKK</sequence>
<organism evidence="3 4">
    <name type="scientific">Vibrio gazogenes DSM 21264 = NBRC 103151</name>
    <dbReference type="NCBI Taxonomy" id="1123492"/>
    <lineage>
        <taxon>Bacteria</taxon>
        <taxon>Pseudomonadati</taxon>
        <taxon>Pseudomonadota</taxon>
        <taxon>Gammaproteobacteria</taxon>
        <taxon>Vibrionales</taxon>
        <taxon>Vibrionaceae</taxon>
        <taxon>Vibrio</taxon>
    </lineage>
</organism>
<dbReference type="EMBL" id="FQUH01000019">
    <property type="protein sequence ID" value="SHF88982.1"/>
    <property type="molecule type" value="Genomic_DNA"/>
</dbReference>
<evidence type="ECO:0000313" key="3">
    <source>
        <dbReference type="EMBL" id="SHF88982.1"/>
    </source>
</evidence>
<dbReference type="InterPro" id="IPR051316">
    <property type="entry name" value="Zinc-reg_GTPase_activator"/>
</dbReference>
<dbReference type="RefSeq" id="WP_072962049.1">
    <property type="nucleotide sequence ID" value="NZ_FQUH01000019.1"/>
</dbReference>
<dbReference type="PANTHER" id="PTHR13748">
    <property type="entry name" value="COBW-RELATED"/>
    <property type="match status" value="1"/>
</dbReference>
<dbReference type="AlphaFoldDB" id="A0A1M5FCZ1"/>
<gene>
    <name evidence="3" type="ORF">SAMN02745781_03434</name>
</gene>